<organism evidence="1 2">
    <name type="scientific">Desulfofustis limnaeus</name>
    <dbReference type="NCBI Taxonomy" id="2740163"/>
    <lineage>
        <taxon>Bacteria</taxon>
        <taxon>Pseudomonadati</taxon>
        <taxon>Thermodesulfobacteriota</taxon>
        <taxon>Desulfobulbia</taxon>
        <taxon>Desulfobulbales</taxon>
        <taxon>Desulfocapsaceae</taxon>
        <taxon>Desulfofustis</taxon>
    </lineage>
</organism>
<name>A0ABN6M6Z2_9BACT</name>
<dbReference type="RefSeq" id="WP_284151986.1">
    <property type="nucleotide sequence ID" value="NZ_AP025516.1"/>
</dbReference>
<evidence type="ECO:0000313" key="2">
    <source>
        <dbReference type="Proteomes" id="UP000830055"/>
    </source>
</evidence>
<protein>
    <submittedName>
        <fullName evidence="1">Uncharacterized protein</fullName>
    </submittedName>
</protein>
<keyword evidence="2" id="KW-1185">Reference proteome</keyword>
<accession>A0ABN6M6Z2</accession>
<dbReference type="EMBL" id="AP025516">
    <property type="protein sequence ID" value="BDD88646.1"/>
    <property type="molecule type" value="Genomic_DNA"/>
</dbReference>
<sequence length="205" mass="23114">MEGMDYWRLCEEYTLVQAALLIVGVDPDEAEDVMSREGNKRPKGFNAVLTALIEDICKKRLSAGIIILKLKEIVDVGEHQKIIREVDPQKTVVLANDLKEWLMKRKINSDLFFPRSTDQPDFLNESHPHYSPKLAAAIGAWHAVEADPSMREGRSVKKALTDWLEKNAQKYQLIKEDGEFNASGIEEVAKIANWEQKGGAPKTPS</sequence>
<reference evidence="1 2" key="1">
    <citation type="submission" date="2022-01" db="EMBL/GenBank/DDBJ databases">
        <title>Desulfofustis limnae sp. nov., a novel mesophilic sulfate-reducing bacterium isolated from marsh soil.</title>
        <authorList>
            <person name="Watanabe M."/>
            <person name="Takahashi A."/>
            <person name="Kojima H."/>
            <person name="Fukui M."/>
        </authorList>
    </citation>
    <scope>NUCLEOTIDE SEQUENCE [LARGE SCALE GENOMIC DNA]</scope>
    <source>
        <strain evidence="1 2">PPLL</strain>
    </source>
</reference>
<dbReference type="Proteomes" id="UP000830055">
    <property type="component" value="Chromosome"/>
</dbReference>
<evidence type="ECO:0000313" key="1">
    <source>
        <dbReference type="EMBL" id="BDD88646.1"/>
    </source>
</evidence>
<proteinExistence type="predicted"/>
<gene>
    <name evidence="1" type="ORF">DPPLL_30110</name>
</gene>